<evidence type="ECO:0000313" key="4">
    <source>
        <dbReference type="Proteomes" id="UP001470230"/>
    </source>
</evidence>
<feature type="domain" description="HTH myb-type" evidence="2">
    <location>
        <begin position="110"/>
        <end position="161"/>
    </location>
</feature>
<proteinExistence type="predicted"/>
<evidence type="ECO:0000259" key="2">
    <source>
        <dbReference type="PROSITE" id="PS51294"/>
    </source>
</evidence>
<dbReference type="PANTHER" id="PTHR45614">
    <property type="entry name" value="MYB PROTEIN-RELATED"/>
    <property type="match status" value="1"/>
</dbReference>
<sequence>MEKEISTPKVKRKTFAHNSFSPCPVNPLMPINPNLFFRENNDFNSSMSPNIPKFKFKKKLEWTEEEDNNIKKFVNEFGTKKWKTLSEIYPGKTPKQYREHYYNCLETNVLKKIDFTQNEDEIILSFVQGNGRKFAKLSKMMPGRTETSIKNRYYFLTKRSFQNVHNNEKSEFVQEEQNNSFEICVQSMEPNVEAKRNDTTNEEQDKENLFDDDLATIFNINPFYNHDQFDLI</sequence>
<dbReference type="InterPro" id="IPR017930">
    <property type="entry name" value="Myb_dom"/>
</dbReference>
<evidence type="ECO:0008006" key="5">
    <source>
        <dbReference type="Google" id="ProtNLM"/>
    </source>
</evidence>
<dbReference type="InterPro" id="IPR009057">
    <property type="entry name" value="Homeodomain-like_sf"/>
</dbReference>
<dbReference type="SMART" id="SM00717">
    <property type="entry name" value="SANT"/>
    <property type="match status" value="2"/>
</dbReference>
<dbReference type="InterPro" id="IPR001005">
    <property type="entry name" value="SANT/Myb"/>
</dbReference>
<dbReference type="CDD" id="cd00167">
    <property type="entry name" value="SANT"/>
    <property type="match status" value="2"/>
</dbReference>
<feature type="domain" description="Myb-like" evidence="1">
    <location>
        <begin position="58"/>
        <end position="105"/>
    </location>
</feature>
<gene>
    <name evidence="3" type="ORF">M9Y10_035356</name>
</gene>
<keyword evidence="4" id="KW-1185">Reference proteome</keyword>
<feature type="domain" description="HTH myb-type" evidence="2">
    <location>
        <begin position="55"/>
        <end position="109"/>
    </location>
</feature>
<evidence type="ECO:0000313" key="3">
    <source>
        <dbReference type="EMBL" id="KAK8890579.1"/>
    </source>
</evidence>
<dbReference type="EMBL" id="JAPFFF010000005">
    <property type="protein sequence ID" value="KAK8890579.1"/>
    <property type="molecule type" value="Genomic_DNA"/>
</dbReference>
<dbReference type="SUPFAM" id="SSF46689">
    <property type="entry name" value="Homeodomain-like"/>
    <property type="match status" value="1"/>
</dbReference>
<dbReference type="InterPro" id="IPR050560">
    <property type="entry name" value="MYB_TF"/>
</dbReference>
<comment type="caution">
    <text evidence="3">The sequence shown here is derived from an EMBL/GenBank/DDBJ whole genome shotgun (WGS) entry which is preliminary data.</text>
</comment>
<dbReference type="Proteomes" id="UP001470230">
    <property type="component" value="Unassembled WGS sequence"/>
</dbReference>
<dbReference type="Gene3D" id="1.10.10.60">
    <property type="entry name" value="Homeodomain-like"/>
    <property type="match status" value="2"/>
</dbReference>
<accession>A0ABR2KHG9</accession>
<reference evidence="3 4" key="1">
    <citation type="submission" date="2024-04" db="EMBL/GenBank/DDBJ databases">
        <title>Tritrichomonas musculus Genome.</title>
        <authorList>
            <person name="Alves-Ferreira E."/>
            <person name="Grigg M."/>
            <person name="Lorenzi H."/>
            <person name="Galac M."/>
        </authorList>
    </citation>
    <scope>NUCLEOTIDE SEQUENCE [LARGE SCALE GENOMIC DNA]</scope>
    <source>
        <strain evidence="3 4">EAF2021</strain>
    </source>
</reference>
<name>A0ABR2KHG9_9EUKA</name>
<dbReference type="PROSITE" id="PS51294">
    <property type="entry name" value="HTH_MYB"/>
    <property type="match status" value="2"/>
</dbReference>
<dbReference type="PROSITE" id="PS50090">
    <property type="entry name" value="MYB_LIKE"/>
    <property type="match status" value="1"/>
</dbReference>
<dbReference type="Pfam" id="PF00249">
    <property type="entry name" value="Myb_DNA-binding"/>
    <property type="match status" value="2"/>
</dbReference>
<protein>
    <recommendedName>
        <fullName evidence="5">Myb-like DNA-binding domain containing protein</fullName>
    </recommendedName>
</protein>
<organism evidence="3 4">
    <name type="scientific">Tritrichomonas musculus</name>
    <dbReference type="NCBI Taxonomy" id="1915356"/>
    <lineage>
        <taxon>Eukaryota</taxon>
        <taxon>Metamonada</taxon>
        <taxon>Parabasalia</taxon>
        <taxon>Tritrichomonadida</taxon>
        <taxon>Tritrichomonadidae</taxon>
        <taxon>Tritrichomonas</taxon>
    </lineage>
</organism>
<evidence type="ECO:0000259" key="1">
    <source>
        <dbReference type="PROSITE" id="PS50090"/>
    </source>
</evidence>